<dbReference type="Proteomes" id="UP000235347">
    <property type="component" value="Unassembled WGS sequence"/>
</dbReference>
<proteinExistence type="predicted"/>
<feature type="non-terminal residue" evidence="2">
    <location>
        <position position="1"/>
    </location>
</feature>
<reference evidence="2 3" key="1">
    <citation type="submission" date="2018-01" db="EMBL/GenBank/DDBJ databases">
        <title>Whole genome analyses suggest that Burkholderia sensu lato contains two further novel genera in the rhizoxinica-symbiotica group Mycetohabitans gen. nov., and Trinickia gen. nov.: implications for the evolution of diazotrophy and nodulation in the Burkholderiaceae.</title>
        <authorList>
            <person name="Estrada-de los Santos P."/>
            <person name="Palmer M."/>
            <person name="Chavez-Ramirez B."/>
            <person name="Beukes C."/>
            <person name="Steenkamp E.T."/>
            <person name="Hirsch A.M."/>
            <person name="Manyaka P."/>
            <person name="Maluk M."/>
            <person name="Lafos M."/>
            <person name="Crook M."/>
            <person name="Gross E."/>
            <person name="Simon M.F."/>
            <person name="Bueno dos Reis Junior F."/>
            <person name="Poole P.S."/>
            <person name="Venter S.N."/>
            <person name="James E.K."/>
        </authorList>
    </citation>
    <scope>NUCLEOTIDE SEQUENCE [LARGE SCALE GENOMIC DNA]</scope>
    <source>
        <strain evidence="2 3">GP25-8</strain>
    </source>
</reference>
<evidence type="ECO:0000313" key="2">
    <source>
        <dbReference type="EMBL" id="PMS15637.1"/>
    </source>
</evidence>
<organism evidence="2 3">
    <name type="scientific">Trinickia soli</name>
    <dbReference type="NCBI Taxonomy" id="380675"/>
    <lineage>
        <taxon>Bacteria</taxon>
        <taxon>Pseudomonadati</taxon>
        <taxon>Pseudomonadota</taxon>
        <taxon>Betaproteobacteria</taxon>
        <taxon>Burkholderiales</taxon>
        <taxon>Burkholderiaceae</taxon>
        <taxon>Trinickia</taxon>
    </lineage>
</organism>
<name>A0A2N7VER3_9BURK</name>
<feature type="region of interest" description="Disordered" evidence="1">
    <location>
        <begin position="1"/>
        <end position="28"/>
    </location>
</feature>
<accession>A0A2N7VER3</accession>
<gene>
    <name evidence="2" type="ORF">C0Z19_27300</name>
</gene>
<dbReference type="EMBL" id="PNYB01000045">
    <property type="protein sequence ID" value="PMS15637.1"/>
    <property type="molecule type" value="Genomic_DNA"/>
</dbReference>
<protein>
    <submittedName>
        <fullName evidence="2">Uncharacterized protein</fullName>
    </submittedName>
</protein>
<comment type="caution">
    <text evidence="2">The sequence shown here is derived from an EMBL/GenBank/DDBJ whole genome shotgun (WGS) entry which is preliminary data.</text>
</comment>
<evidence type="ECO:0000313" key="3">
    <source>
        <dbReference type="Proteomes" id="UP000235347"/>
    </source>
</evidence>
<keyword evidence="3" id="KW-1185">Reference proteome</keyword>
<evidence type="ECO:0000256" key="1">
    <source>
        <dbReference type="SAM" id="MobiDB-lite"/>
    </source>
</evidence>
<sequence length="68" mass="7348">PTSWSPNSTRTNKEIYNQHRATPNPAESVTFPKSAVTFAEIRRSPTFAATTAQPFATYAGVSSNCVAD</sequence>
<dbReference type="AlphaFoldDB" id="A0A2N7VER3"/>
<feature type="compositionally biased region" description="Polar residues" evidence="1">
    <location>
        <begin position="1"/>
        <end position="10"/>
    </location>
</feature>